<gene>
    <name evidence="3" type="ORF">CIK84_17780</name>
</gene>
<accession>A0A2N7RXP8</accession>
<name>A0A2N7RXP8_9MICC</name>
<feature type="transmembrane region" description="Helical" evidence="1">
    <location>
        <begin position="144"/>
        <end position="165"/>
    </location>
</feature>
<dbReference type="RefSeq" id="WP_102599200.1">
    <property type="nucleotide sequence ID" value="NZ_JBQDIL010000014.1"/>
</dbReference>
<evidence type="ECO:0000313" key="3">
    <source>
        <dbReference type="EMBL" id="PMQ18651.1"/>
    </source>
</evidence>
<proteinExistence type="predicted"/>
<dbReference type="GO" id="GO:0004175">
    <property type="term" value="F:endopeptidase activity"/>
    <property type="evidence" value="ECO:0007669"/>
    <property type="project" value="UniProtKB-ARBA"/>
</dbReference>
<protein>
    <submittedName>
        <fullName evidence="3">CPBP family intramembrane metalloprotease</fullName>
    </submittedName>
</protein>
<evidence type="ECO:0000313" key="4">
    <source>
        <dbReference type="Proteomes" id="UP000235739"/>
    </source>
</evidence>
<feature type="transmembrane region" description="Helical" evidence="1">
    <location>
        <begin position="235"/>
        <end position="252"/>
    </location>
</feature>
<dbReference type="Pfam" id="PF02517">
    <property type="entry name" value="Rce1-like"/>
    <property type="match status" value="1"/>
</dbReference>
<dbReference type="Proteomes" id="UP000235739">
    <property type="component" value="Unassembled WGS sequence"/>
</dbReference>
<feature type="domain" description="CAAX prenyl protease 2/Lysostaphin resistance protein A-like" evidence="2">
    <location>
        <begin position="146"/>
        <end position="240"/>
    </location>
</feature>
<feature type="transmembrane region" description="Helical" evidence="1">
    <location>
        <begin position="64"/>
        <end position="83"/>
    </location>
</feature>
<dbReference type="GO" id="GO:0080120">
    <property type="term" value="P:CAAX-box protein maturation"/>
    <property type="evidence" value="ECO:0007669"/>
    <property type="project" value="UniProtKB-ARBA"/>
</dbReference>
<reference evidence="3 4" key="1">
    <citation type="journal article" date="2017" name="Elife">
        <title>Extensive horizontal gene transfer in cheese-associated bacteria.</title>
        <authorList>
            <person name="Bonham K.S."/>
            <person name="Wolfe B.E."/>
            <person name="Dutton R.J."/>
        </authorList>
    </citation>
    <scope>NUCLEOTIDE SEQUENCE [LARGE SCALE GENOMIC DNA]</scope>
    <source>
        <strain evidence="3 4">JB182</strain>
    </source>
</reference>
<feature type="transmembrane region" description="Helical" evidence="1">
    <location>
        <begin position="31"/>
        <end position="52"/>
    </location>
</feature>
<keyword evidence="3" id="KW-0645">Protease</keyword>
<evidence type="ECO:0000256" key="1">
    <source>
        <dbReference type="SAM" id="Phobius"/>
    </source>
</evidence>
<dbReference type="InterPro" id="IPR003675">
    <property type="entry name" value="Rce1/LyrA-like_dom"/>
</dbReference>
<keyword evidence="1" id="KW-0472">Membrane</keyword>
<dbReference type="PANTHER" id="PTHR36435:SF1">
    <property type="entry name" value="CAAX AMINO TERMINAL PROTEASE FAMILY PROTEIN"/>
    <property type="match status" value="1"/>
</dbReference>
<evidence type="ECO:0000259" key="2">
    <source>
        <dbReference type="Pfam" id="PF02517"/>
    </source>
</evidence>
<keyword evidence="3" id="KW-0378">Hydrolase</keyword>
<feature type="transmembrane region" description="Helical" evidence="1">
    <location>
        <begin position="177"/>
        <end position="200"/>
    </location>
</feature>
<feature type="transmembrane region" description="Helical" evidence="1">
    <location>
        <begin position="206"/>
        <end position="223"/>
    </location>
</feature>
<keyword evidence="3" id="KW-0482">Metalloprotease</keyword>
<dbReference type="PANTHER" id="PTHR36435">
    <property type="entry name" value="SLR1288 PROTEIN"/>
    <property type="match status" value="1"/>
</dbReference>
<comment type="caution">
    <text evidence="3">The sequence shown here is derived from an EMBL/GenBank/DDBJ whole genome shotgun (WGS) entry which is preliminary data.</text>
</comment>
<sequence length="256" mass="28384">MQQRPEYMNPYLAPKPRQRTFDAGKFTKGDFWTVLAYLIFFVGGAAGLISLIPGYMDAFSTPDQALFGINLILYVSFFILAMIQCGPQFFESFKTMRYHPVAKWLMLPGGWMLTIAVNAIIAGLTGQAVTSENQAALESMAGTVPLPVMLVVTALFGPFVEEYLFRHLLIGKLSRKFNVWLCALVSTVLFAGIHFIGAGISSWLEVVPYFMLGVMMGLAYILSGKSMAYSYMLHVINNTVALLVVYLLYPLLPMGV</sequence>
<organism evidence="3 4">
    <name type="scientific">Glutamicibacter arilaitensis</name>
    <dbReference type="NCBI Taxonomy" id="256701"/>
    <lineage>
        <taxon>Bacteria</taxon>
        <taxon>Bacillati</taxon>
        <taxon>Actinomycetota</taxon>
        <taxon>Actinomycetes</taxon>
        <taxon>Micrococcales</taxon>
        <taxon>Micrococcaceae</taxon>
        <taxon>Glutamicibacter</taxon>
    </lineage>
</organism>
<dbReference type="GO" id="GO:0006508">
    <property type="term" value="P:proteolysis"/>
    <property type="evidence" value="ECO:0007669"/>
    <property type="project" value="UniProtKB-KW"/>
</dbReference>
<dbReference type="AlphaFoldDB" id="A0A2N7RXP8"/>
<dbReference type="InterPro" id="IPR052710">
    <property type="entry name" value="CAAX_protease"/>
</dbReference>
<dbReference type="GO" id="GO:0008237">
    <property type="term" value="F:metallopeptidase activity"/>
    <property type="evidence" value="ECO:0007669"/>
    <property type="project" value="UniProtKB-KW"/>
</dbReference>
<dbReference type="EMBL" id="PNQX01000004">
    <property type="protein sequence ID" value="PMQ18651.1"/>
    <property type="molecule type" value="Genomic_DNA"/>
</dbReference>
<keyword evidence="1" id="KW-1133">Transmembrane helix</keyword>
<keyword evidence="1" id="KW-0812">Transmembrane</keyword>
<feature type="transmembrane region" description="Helical" evidence="1">
    <location>
        <begin position="104"/>
        <end position="124"/>
    </location>
</feature>